<protein>
    <submittedName>
        <fullName evidence="1">Uncharacterized protein</fullName>
    </submittedName>
</protein>
<dbReference type="EMBL" id="CAKOGL010000007">
    <property type="protein sequence ID" value="CAH2088517.1"/>
    <property type="molecule type" value="Genomic_DNA"/>
</dbReference>
<gene>
    <name evidence="1" type="ORF">EEDITHA_LOCUS4671</name>
</gene>
<evidence type="ECO:0000313" key="2">
    <source>
        <dbReference type="Proteomes" id="UP001153954"/>
    </source>
</evidence>
<evidence type="ECO:0000313" key="1">
    <source>
        <dbReference type="EMBL" id="CAH2088517.1"/>
    </source>
</evidence>
<dbReference type="Proteomes" id="UP001153954">
    <property type="component" value="Unassembled WGS sequence"/>
</dbReference>
<proteinExistence type="predicted"/>
<comment type="caution">
    <text evidence="1">The sequence shown here is derived from an EMBL/GenBank/DDBJ whole genome shotgun (WGS) entry which is preliminary data.</text>
</comment>
<reference evidence="1" key="1">
    <citation type="submission" date="2022-03" db="EMBL/GenBank/DDBJ databases">
        <authorList>
            <person name="Tunstrom K."/>
        </authorList>
    </citation>
    <scope>NUCLEOTIDE SEQUENCE</scope>
</reference>
<organism evidence="1 2">
    <name type="scientific">Euphydryas editha</name>
    <name type="common">Edith's checkerspot</name>
    <dbReference type="NCBI Taxonomy" id="104508"/>
    <lineage>
        <taxon>Eukaryota</taxon>
        <taxon>Metazoa</taxon>
        <taxon>Ecdysozoa</taxon>
        <taxon>Arthropoda</taxon>
        <taxon>Hexapoda</taxon>
        <taxon>Insecta</taxon>
        <taxon>Pterygota</taxon>
        <taxon>Neoptera</taxon>
        <taxon>Endopterygota</taxon>
        <taxon>Lepidoptera</taxon>
        <taxon>Glossata</taxon>
        <taxon>Ditrysia</taxon>
        <taxon>Papilionoidea</taxon>
        <taxon>Nymphalidae</taxon>
        <taxon>Nymphalinae</taxon>
        <taxon>Euphydryas</taxon>
    </lineage>
</organism>
<keyword evidence="2" id="KW-1185">Reference proteome</keyword>
<sequence>MRTKILSTIKENIKLTKKDDTSHSLQRSKIKKDKESLDSIIKAIKEAMDPFDDAMDKKLLFNISTGKATSPEVTDFLLYVKTAGNQQKLDFISDCSSNPDRFEKPIKRNKIINFASQSSTKVLMTKDRK</sequence>
<name>A0AAU9TRK7_EUPED</name>
<accession>A0AAU9TRK7</accession>
<dbReference type="AlphaFoldDB" id="A0AAU9TRK7"/>